<dbReference type="eggNOG" id="COG0685">
    <property type="taxonomic scope" value="Bacteria"/>
</dbReference>
<comment type="pathway">
    <text evidence="2 9">One-carbon metabolism; tetrahydrofolate interconversion.</text>
</comment>
<evidence type="ECO:0000256" key="9">
    <source>
        <dbReference type="RuleBase" id="RU003862"/>
    </source>
</evidence>
<dbReference type="GO" id="GO:0009086">
    <property type="term" value="P:methionine biosynthetic process"/>
    <property type="evidence" value="ECO:0007669"/>
    <property type="project" value="TreeGrafter"/>
</dbReference>
<evidence type="ECO:0000256" key="4">
    <source>
        <dbReference type="ARBA" id="ARBA00022630"/>
    </source>
</evidence>
<dbReference type="RefSeq" id="WP_236727299.1">
    <property type="nucleotide sequence ID" value="NZ_JFYZ01000002.1"/>
</dbReference>
<comment type="pathway">
    <text evidence="7">Amino-acid biosynthesis; L-methionine biosynthesis via de novo pathway.</text>
</comment>
<keyword evidence="6 9" id="KW-0560">Oxidoreductase</keyword>
<keyword evidence="5 9" id="KW-0274">FAD</keyword>
<evidence type="ECO:0000256" key="7">
    <source>
        <dbReference type="ARBA" id="ARBA00034478"/>
    </source>
</evidence>
<gene>
    <name evidence="10" type="ORF">BV97_01134</name>
</gene>
<name>A0A031K1V5_9SPHN</name>
<proteinExistence type="inferred from homology"/>
<dbReference type="SUPFAM" id="SSF51730">
    <property type="entry name" value="FAD-linked oxidoreductase"/>
    <property type="match status" value="1"/>
</dbReference>
<comment type="caution">
    <text evidence="10">The sequence shown here is derived from an EMBL/GenBank/DDBJ whole genome shotgun (WGS) entry which is preliminary data.</text>
</comment>
<evidence type="ECO:0000313" key="10">
    <source>
        <dbReference type="EMBL" id="EZP83941.1"/>
    </source>
</evidence>
<dbReference type="Proteomes" id="UP000024329">
    <property type="component" value="Unassembled WGS sequence"/>
</dbReference>
<dbReference type="InterPro" id="IPR003171">
    <property type="entry name" value="Mehydrof_redctse-like"/>
</dbReference>
<dbReference type="GO" id="GO:0005829">
    <property type="term" value="C:cytosol"/>
    <property type="evidence" value="ECO:0007669"/>
    <property type="project" value="TreeGrafter"/>
</dbReference>
<evidence type="ECO:0000256" key="3">
    <source>
        <dbReference type="ARBA" id="ARBA00006743"/>
    </source>
</evidence>
<evidence type="ECO:0000256" key="5">
    <source>
        <dbReference type="ARBA" id="ARBA00022827"/>
    </source>
</evidence>
<comment type="cofactor">
    <cofactor evidence="1 9">
        <name>FAD</name>
        <dbReference type="ChEBI" id="CHEBI:57692"/>
    </cofactor>
</comment>
<organism evidence="10 11">
    <name type="scientific">Novosphingobium resinovorum</name>
    <dbReference type="NCBI Taxonomy" id="158500"/>
    <lineage>
        <taxon>Bacteria</taxon>
        <taxon>Pseudomonadati</taxon>
        <taxon>Pseudomonadota</taxon>
        <taxon>Alphaproteobacteria</taxon>
        <taxon>Sphingomonadales</taxon>
        <taxon>Sphingomonadaceae</taxon>
        <taxon>Novosphingobium</taxon>
    </lineage>
</organism>
<dbReference type="UniPathway" id="UPA00193"/>
<evidence type="ECO:0000256" key="1">
    <source>
        <dbReference type="ARBA" id="ARBA00001974"/>
    </source>
</evidence>
<dbReference type="InterPro" id="IPR029041">
    <property type="entry name" value="FAD-linked_oxidoreductase-like"/>
</dbReference>
<comment type="catalytic activity">
    <reaction evidence="8">
        <text>(6S)-5-methyl-5,6,7,8-tetrahydrofolate + NAD(+) = (6R)-5,10-methylene-5,6,7,8-tetrahydrofolate + NADH + H(+)</text>
        <dbReference type="Rhea" id="RHEA:19821"/>
        <dbReference type="ChEBI" id="CHEBI:15378"/>
        <dbReference type="ChEBI" id="CHEBI:15636"/>
        <dbReference type="ChEBI" id="CHEBI:18608"/>
        <dbReference type="ChEBI" id="CHEBI:57540"/>
        <dbReference type="ChEBI" id="CHEBI:57945"/>
        <dbReference type="EC" id="1.5.1.54"/>
    </reaction>
    <physiologicalReaction direction="right-to-left" evidence="8">
        <dbReference type="Rhea" id="RHEA:19823"/>
    </physiologicalReaction>
</comment>
<dbReference type="GO" id="GO:0071949">
    <property type="term" value="F:FAD binding"/>
    <property type="evidence" value="ECO:0007669"/>
    <property type="project" value="TreeGrafter"/>
</dbReference>
<dbReference type="PANTHER" id="PTHR45754">
    <property type="entry name" value="METHYLENETETRAHYDROFOLATE REDUCTASE"/>
    <property type="match status" value="1"/>
</dbReference>
<dbReference type="Gene3D" id="3.20.20.220">
    <property type="match status" value="1"/>
</dbReference>
<evidence type="ECO:0000256" key="6">
    <source>
        <dbReference type="ARBA" id="ARBA00023002"/>
    </source>
</evidence>
<dbReference type="EMBL" id="JFYZ01000002">
    <property type="protein sequence ID" value="EZP83941.1"/>
    <property type="molecule type" value="Genomic_DNA"/>
</dbReference>
<dbReference type="PANTHER" id="PTHR45754:SF3">
    <property type="entry name" value="METHYLENETETRAHYDROFOLATE REDUCTASE (NADPH)"/>
    <property type="match status" value="1"/>
</dbReference>
<sequence length="152" mass="16538">MGISGYPEGHPDIDKAKLAQAMKDKLAALAEQGKQAEIMTQFAFDADAILLWLERIRQDGVTTPVRVGIPGPASVKKLVRFAARCGVGASAKVMMKYGTSITKLLSQAGPEQLIENLAERLDPALHGEVMLHFYPFGGLVDTANFINRHYSK</sequence>
<evidence type="ECO:0000256" key="8">
    <source>
        <dbReference type="ARBA" id="ARBA00048628"/>
    </source>
</evidence>
<comment type="similarity">
    <text evidence="3 9">Belongs to the methylenetetrahydrofolate reductase family.</text>
</comment>
<protein>
    <recommendedName>
        <fullName evidence="9">Methylenetetrahydrofolate reductase</fullName>
    </recommendedName>
</protein>
<dbReference type="AlphaFoldDB" id="A0A031K1V5"/>
<evidence type="ECO:0000313" key="11">
    <source>
        <dbReference type="Proteomes" id="UP000024329"/>
    </source>
</evidence>
<keyword evidence="4 9" id="KW-0285">Flavoprotein</keyword>
<dbReference type="PATRIC" id="fig|158500.4.peg.1165"/>
<evidence type="ECO:0000256" key="2">
    <source>
        <dbReference type="ARBA" id="ARBA00004777"/>
    </source>
</evidence>
<reference evidence="10 11" key="1">
    <citation type="submission" date="2014-03" db="EMBL/GenBank/DDBJ databases">
        <title>Whole genome sequence of Novosphingobium resinovorum KF1.</title>
        <authorList>
            <person name="Gan H.M."/>
            <person name="Gan H.Y."/>
            <person name="Chew T.H."/>
            <person name="Savka M.A."/>
        </authorList>
    </citation>
    <scope>NUCLEOTIDE SEQUENCE [LARGE SCALE GENOMIC DNA]</scope>
    <source>
        <strain evidence="10 11">KF1</strain>
    </source>
</reference>
<dbReference type="Pfam" id="PF02219">
    <property type="entry name" value="MTHFR"/>
    <property type="match status" value="1"/>
</dbReference>
<dbReference type="GO" id="GO:0106312">
    <property type="term" value="F:methylenetetrahydrofolate reductase (NADH) activity"/>
    <property type="evidence" value="ECO:0007669"/>
    <property type="project" value="UniProtKB-EC"/>
</dbReference>
<dbReference type="GO" id="GO:0035999">
    <property type="term" value="P:tetrahydrofolate interconversion"/>
    <property type="evidence" value="ECO:0007669"/>
    <property type="project" value="UniProtKB-UniPathway"/>
</dbReference>
<accession>A0A031K1V5</accession>